<evidence type="ECO:0000313" key="11">
    <source>
        <dbReference type="Proteomes" id="UP000638014"/>
    </source>
</evidence>
<evidence type="ECO:0000256" key="3">
    <source>
        <dbReference type="ARBA" id="ARBA00022741"/>
    </source>
</evidence>
<comment type="similarity">
    <text evidence="7">Belongs to the class-I aminoacyl-tRNA synthetase family. GluQ subfamily.</text>
</comment>
<dbReference type="NCBIfam" id="NF004314">
    <property type="entry name" value="PRK05710.1-3"/>
    <property type="match status" value="1"/>
</dbReference>
<dbReference type="RefSeq" id="WP_191145021.1">
    <property type="nucleotide sequence ID" value="NZ_JACXAF010000013.1"/>
</dbReference>
<dbReference type="InterPro" id="IPR022380">
    <property type="entry name" value="Glu-Q_tRNA(Asp)_Synthase"/>
</dbReference>
<keyword evidence="6 7" id="KW-0030">Aminoacyl-tRNA synthetase</keyword>
<feature type="binding site" evidence="7">
    <location>
        <position position="176"/>
    </location>
    <ligand>
        <name>L-glutamate</name>
        <dbReference type="ChEBI" id="CHEBI:29985"/>
    </ligand>
</feature>
<dbReference type="EMBL" id="JACXAF010000013">
    <property type="protein sequence ID" value="MBD1389933.1"/>
    <property type="molecule type" value="Genomic_DNA"/>
</dbReference>
<dbReference type="FunFam" id="3.40.50.620:FF:000093">
    <property type="entry name" value="Glutamyl-Q tRNA(Asp) synthetase"/>
    <property type="match status" value="1"/>
</dbReference>
<evidence type="ECO:0000256" key="2">
    <source>
        <dbReference type="ARBA" id="ARBA00022723"/>
    </source>
</evidence>
<proteinExistence type="inferred from homology"/>
<feature type="binding site" evidence="7">
    <location>
        <position position="122"/>
    </location>
    <ligand>
        <name>Zn(2+)</name>
        <dbReference type="ChEBI" id="CHEBI:29105"/>
    </ligand>
</feature>
<dbReference type="GO" id="GO:0005524">
    <property type="term" value="F:ATP binding"/>
    <property type="evidence" value="ECO:0007669"/>
    <property type="project" value="UniProtKB-KW"/>
</dbReference>
<feature type="binding site" evidence="7">
    <location>
        <position position="110"/>
    </location>
    <ligand>
        <name>Zn(2+)</name>
        <dbReference type="ChEBI" id="CHEBI:29105"/>
    </ligand>
</feature>
<feature type="binding site" evidence="7">
    <location>
        <position position="52"/>
    </location>
    <ligand>
        <name>L-glutamate</name>
        <dbReference type="ChEBI" id="CHEBI:29985"/>
    </ligand>
</feature>
<feature type="short sequence motif" description="'KMSKS' region" evidence="7">
    <location>
        <begin position="232"/>
        <end position="236"/>
    </location>
</feature>
<sequence length="295" mass="33674">MILSAQTPRQPGYRGRFAPSPSGPLHFGSLLAAVGSYLDAKAHRGQWLVRIEDIDPPREVAGASDQILRALEAFGLHWDESVRYQSHRLDDFQQIINELLSTQAAYFCDCTRKRIKSVGGIYDGYCRNRHLPGEHCAVRYRYDNAITHFDDLRLGRQTSIAAQDFVIKRRDGLIAYQLAVVADDIDQGINHIVRGVDLLETTSSQLELYRQFDHSPPQYLHLPLAVDQHGHKLSKQNHAPAIDWQQPQQQLWQALNYLALAPPMALQHESVTDQLDWAIEQWDRQQLPQDNQVLT</sequence>
<keyword evidence="2 7" id="KW-0479">Metal-binding</keyword>
<dbReference type="SUPFAM" id="SSF52374">
    <property type="entry name" value="Nucleotidylyl transferase"/>
    <property type="match status" value="1"/>
</dbReference>
<keyword evidence="4 7" id="KW-0862">Zinc</keyword>
<dbReference type="PANTHER" id="PTHR43311">
    <property type="entry name" value="GLUTAMATE--TRNA LIGASE"/>
    <property type="match status" value="1"/>
</dbReference>
<dbReference type="InterPro" id="IPR049940">
    <property type="entry name" value="GluQ/Sye"/>
</dbReference>
<dbReference type="EC" id="6.1.1.-" evidence="7"/>
<evidence type="ECO:0000256" key="5">
    <source>
        <dbReference type="ARBA" id="ARBA00022840"/>
    </source>
</evidence>
<comment type="function">
    <text evidence="7">Catalyzes the tRNA-independent activation of glutamate in presence of ATP and the subsequent transfer of glutamate onto a tRNA(Asp). Glutamate is transferred on the 2-amino-5-(4,5-dihydroxy-2-cyclopenten-1-yl) moiety of the queuosine in the wobble position of the QUC anticodon.</text>
</comment>
<feature type="short sequence motif" description="'HIGH' region" evidence="7">
    <location>
        <begin position="19"/>
        <end position="29"/>
    </location>
</feature>
<dbReference type="InterPro" id="IPR000924">
    <property type="entry name" value="Glu/Gln-tRNA-synth"/>
</dbReference>
<keyword evidence="8" id="KW-0648">Protein biosynthesis</keyword>
<evidence type="ECO:0000256" key="7">
    <source>
        <dbReference type="HAMAP-Rule" id="MF_01428"/>
    </source>
</evidence>
<dbReference type="Pfam" id="PF00749">
    <property type="entry name" value="tRNA-synt_1c"/>
    <property type="match status" value="1"/>
</dbReference>
<dbReference type="PRINTS" id="PR00987">
    <property type="entry name" value="TRNASYNTHGLU"/>
</dbReference>
<feature type="binding site" evidence="7">
    <location>
        <begin position="16"/>
        <end position="20"/>
    </location>
    <ligand>
        <name>L-glutamate</name>
        <dbReference type="ChEBI" id="CHEBI:29985"/>
    </ligand>
</feature>
<evidence type="ECO:0000256" key="8">
    <source>
        <dbReference type="RuleBase" id="RU363037"/>
    </source>
</evidence>
<reference evidence="10" key="1">
    <citation type="submission" date="2020-09" db="EMBL/GenBank/DDBJ databases">
        <title>A novel bacterium of genus Neiella, isolated from South China Sea.</title>
        <authorList>
            <person name="Huang H."/>
            <person name="Mo K."/>
            <person name="Hu Y."/>
        </authorList>
    </citation>
    <scope>NUCLEOTIDE SEQUENCE</scope>
    <source>
        <strain evidence="10">HB171785</strain>
    </source>
</reference>
<comment type="caution">
    <text evidence="10">The sequence shown here is derived from an EMBL/GenBank/DDBJ whole genome shotgun (WGS) entry which is preliminary data.</text>
</comment>
<dbReference type="GO" id="GO:0005829">
    <property type="term" value="C:cytosol"/>
    <property type="evidence" value="ECO:0007669"/>
    <property type="project" value="TreeGrafter"/>
</dbReference>
<evidence type="ECO:0000313" key="10">
    <source>
        <dbReference type="EMBL" id="MBD1389933.1"/>
    </source>
</evidence>
<protein>
    <recommendedName>
        <fullName evidence="7">Glutamyl-Q tRNA(Asp) synthetase</fullName>
        <shortName evidence="7">Glu-Q-RSs</shortName>
        <ecNumber evidence="7">6.1.1.-</ecNumber>
    </recommendedName>
</protein>
<feature type="binding site" evidence="7">
    <location>
        <position position="194"/>
    </location>
    <ligand>
        <name>L-glutamate</name>
        <dbReference type="ChEBI" id="CHEBI:29985"/>
    </ligand>
</feature>
<dbReference type="PANTHER" id="PTHR43311:SF1">
    <property type="entry name" value="GLUTAMYL-Q TRNA(ASP) SYNTHETASE"/>
    <property type="match status" value="1"/>
</dbReference>
<keyword evidence="1 7" id="KW-0436">Ligase</keyword>
<evidence type="ECO:0000256" key="6">
    <source>
        <dbReference type="ARBA" id="ARBA00023146"/>
    </source>
</evidence>
<dbReference type="GO" id="GO:0008270">
    <property type="term" value="F:zinc ion binding"/>
    <property type="evidence" value="ECO:0007669"/>
    <property type="project" value="UniProtKB-UniRule"/>
</dbReference>
<accession>A0A8J6QJ69</accession>
<keyword evidence="3 7" id="KW-0547">Nucleotide-binding</keyword>
<dbReference type="NCBIfam" id="TIGR03838">
    <property type="entry name" value="queuosine_YadB"/>
    <property type="match status" value="1"/>
</dbReference>
<dbReference type="Gene3D" id="3.40.50.620">
    <property type="entry name" value="HUPs"/>
    <property type="match status" value="1"/>
</dbReference>
<dbReference type="InterPro" id="IPR014729">
    <property type="entry name" value="Rossmann-like_a/b/a_fold"/>
</dbReference>
<gene>
    <name evidence="10" type="primary">gluQRS</name>
    <name evidence="7" type="synonym">gluQ</name>
    <name evidence="10" type="ORF">IC617_10885</name>
</gene>
<name>A0A8J6QJ69_9GAMM</name>
<feature type="domain" description="Glutamyl/glutaminyl-tRNA synthetase class Ib catalytic" evidence="9">
    <location>
        <begin position="14"/>
        <end position="241"/>
    </location>
</feature>
<feature type="binding site" evidence="7">
    <location>
        <position position="108"/>
    </location>
    <ligand>
        <name>Zn(2+)</name>
        <dbReference type="ChEBI" id="CHEBI:29105"/>
    </ligand>
</feature>
<evidence type="ECO:0000259" key="9">
    <source>
        <dbReference type="Pfam" id="PF00749"/>
    </source>
</evidence>
<keyword evidence="5 7" id="KW-0067">ATP-binding</keyword>
<dbReference type="GO" id="GO:0006400">
    <property type="term" value="P:tRNA modification"/>
    <property type="evidence" value="ECO:0007669"/>
    <property type="project" value="InterPro"/>
</dbReference>
<comment type="cofactor">
    <cofactor evidence="7">
        <name>Zn(2+)</name>
        <dbReference type="ChEBI" id="CHEBI:29105"/>
    </cofactor>
    <text evidence="7">Binds 1 zinc ion per subunit.</text>
</comment>
<organism evidence="10 11">
    <name type="scientific">Neiella litorisoli</name>
    <dbReference type="NCBI Taxonomy" id="2771431"/>
    <lineage>
        <taxon>Bacteria</taxon>
        <taxon>Pseudomonadati</taxon>
        <taxon>Pseudomonadota</taxon>
        <taxon>Gammaproteobacteria</taxon>
        <taxon>Alteromonadales</taxon>
        <taxon>Echinimonadaceae</taxon>
        <taxon>Neiella</taxon>
    </lineage>
</organism>
<dbReference type="GO" id="GO:0006424">
    <property type="term" value="P:glutamyl-tRNA aminoacylation"/>
    <property type="evidence" value="ECO:0007669"/>
    <property type="project" value="InterPro"/>
</dbReference>
<feature type="binding site" evidence="7">
    <location>
        <position position="126"/>
    </location>
    <ligand>
        <name>Zn(2+)</name>
        <dbReference type="ChEBI" id="CHEBI:29105"/>
    </ligand>
</feature>
<evidence type="ECO:0000256" key="4">
    <source>
        <dbReference type="ARBA" id="ARBA00022833"/>
    </source>
</evidence>
<evidence type="ECO:0000256" key="1">
    <source>
        <dbReference type="ARBA" id="ARBA00022598"/>
    </source>
</evidence>
<dbReference type="Proteomes" id="UP000638014">
    <property type="component" value="Unassembled WGS sequence"/>
</dbReference>
<keyword evidence="11" id="KW-1185">Reference proteome</keyword>
<dbReference type="GO" id="GO:0004818">
    <property type="term" value="F:glutamate-tRNA ligase activity"/>
    <property type="evidence" value="ECO:0007669"/>
    <property type="project" value="TreeGrafter"/>
</dbReference>
<feature type="binding site" evidence="7">
    <location>
        <position position="235"/>
    </location>
    <ligand>
        <name>ATP</name>
        <dbReference type="ChEBI" id="CHEBI:30616"/>
    </ligand>
</feature>
<dbReference type="InterPro" id="IPR020058">
    <property type="entry name" value="Glu/Gln-tRNA-synth_Ib_cat-dom"/>
</dbReference>
<dbReference type="AlphaFoldDB" id="A0A8J6QJ69"/>
<dbReference type="HAMAP" id="MF_01428">
    <property type="entry name" value="Glu_Q_tRNA_synth"/>
    <property type="match status" value="1"/>
</dbReference>